<keyword evidence="2" id="KW-0479">Metal-binding</keyword>
<keyword evidence="5" id="KW-1185">Reference proteome</keyword>
<dbReference type="InterPro" id="IPR011650">
    <property type="entry name" value="Peptidase_M20_dimer"/>
</dbReference>
<evidence type="ECO:0000256" key="1">
    <source>
        <dbReference type="ARBA" id="ARBA00022801"/>
    </source>
</evidence>
<dbReference type="EMBL" id="CP040428">
    <property type="protein sequence ID" value="QCT20855.1"/>
    <property type="molecule type" value="Genomic_DNA"/>
</dbReference>
<evidence type="ECO:0000313" key="5">
    <source>
        <dbReference type="Proteomes" id="UP000302163"/>
    </source>
</evidence>
<dbReference type="Pfam" id="PF01546">
    <property type="entry name" value="Peptidase_M20"/>
    <property type="match status" value="1"/>
</dbReference>
<dbReference type="Proteomes" id="UP000302163">
    <property type="component" value="Chromosome"/>
</dbReference>
<dbReference type="PANTHER" id="PTHR11014:SF63">
    <property type="entry name" value="METALLOPEPTIDASE, PUTATIVE (AFU_ORTHOLOGUE AFUA_6G09600)-RELATED"/>
    <property type="match status" value="1"/>
</dbReference>
<dbReference type="GO" id="GO:0019877">
    <property type="term" value="P:diaminopimelate biosynthetic process"/>
    <property type="evidence" value="ECO:0007669"/>
    <property type="project" value="UniProtKB-ARBA"/>
</dbReference>
<name>A0A4P8YJE4_9ENTR</name>
<dbReference type="SUPFAM" id="SSF55031">
    <property type="entry name" value="Bacterial exopeptidase dimerisation domain"/>
    <property type="match status" value="1"/>
</dbReference>
<protein>
    <submittedName>
        <fullName evidence="4">Amidohydrolase</fullName>
    </submittedName>
</protein>
<keyword evidence="1 4" id="KW-0378">Hydrolase</keyword>
<dbReference type="NCBIfam" id="TIGR01891">
    <property type="entry name" value="amidohydrolases"/>
    <property type="match status" value="1"/>
</dbReference>
<dbReference type="InterPro" id="IPR036264">
    <property type="entry name" value="Bact_exopeptidase_dim_dom"/>
</dbReference>
<proteinExistence type="predicted"/>
<feature type="binding site" evidence="2">
    <location>
        <position position="103"/>
    </location>
    <ligand>
        <name>Mn(2+)</name>
        <dbReference type="ChEBI" id="CHEBI:29035"/>
        <label>2</label>
    </ligand>
</feature>
<dbReference type="PIRSF" id="PIRSF005962">
    <property type="entry name" value="Pept_M20D_amidohydro"/>
    <property type="match status" value="1"/>
</dbReference>
<dbReference type="InterPro" id="IPR002933">
    <property type="entry name" value="Peptidase_M20"/>
</dbReference>
<dbReference type="Gene3D" id="3.40.630.10">
    <property type="entry name" value="Zn peptidases"/>
    <property type="match status" value="1"/>
</dbReference>
<gene>
    <name evidence="4" type="ORF">FEM41_14975</name>
</gene>
<dbReference type="GO" id="GO:0046872">
    <property type="term" value="F:metal ion binding"/>
    <property type="evidence" value="ECO:0007669"/>
    <property type="project" value="UniProtKB-KW"/>
</dbReference>
<feature type="domain" description="Peptidase M20 dimerisation" evidence="3">
    <location>
        <begin position="182"/>
        <end position="279"/>
    </location>
</feature>
<comment type="cofactor">
    <cofactor evidence="2">
        <name>Mn(2+)</name>
        <dbReference type="ChEBI" id="CHEBI:29035"/>
    </cofactor>
    <text evidence="2">The Mn(2+) ion enhances activity.</text>
</comment>
<feature type="binding site" evidence="2">
    <location>
        <position position="137"/>
    </location>
    <ligand>
        <name>Mn(2+)</name>
        <dbReference type="ChEBI" id="CHEBI:29035"/>
        <label>2</label>
    </ligand>
</feature>
<dbReference type="Pfam" id="PF07687">
    <property type="entry name" value="M20_dimer"/>
    <property type="match status" value="1"/>
</dbReference>
<dbReference type="PANTHER" id="PTHR11014">
    <property type="entry name" value="PEPTIDASE M20 FAMILY MEMBER"/>
    <property type="match status" value="1"/>
</dbReference>
<dbReference type="KEGG" id="izh:FEM41_14975"/>
<dbReference type="FunFam" id="3.30.70.360:FF:000001">
    <property type="entry name" value="N-acetyldiaminopimelate deacetylase"/>
    <property type="match status" value="1"/>
</dbReference>
<evidence type="ECO:0000259" key="3">
    <source>
        <dbReference type="Pfam" id="PF07687"/>
    </source>
</evidence>
<dbReference type="GO" id="GO:0050118">
    <property type="term" value="F:N-acetyldiaminopimelate deacetylase activity"/>
    <property type="evidence" value="ECO:0007669"/>
    <property type="project" value="UniProtKB-ARBA"/>
</dbReference>
<dbReference type="SUPFAM" id="SSF53187">
    <property type="entry name" value="Zn-dependent exopeptidases"/>
    <property type="match status" value="1"/>
</dbReference>
<dbReference type="AlphaFoldDB" id="A0A4P8YJE4"/>
<dbReference type="RefSeq" id="WP_138096853.1">
    <property type="nucleotide sequence ID" value="NZ_CP040428.1"/>
</dbReference>
<dbReference type="InterPro" id="IPR017439">
    <property type="entry name" value="Amidohydrolase"/>
</dbReference>
<sequence>MTFNPDWQRLYQQMCDWRAAIHRYPELSHQETATTEYIVQQLSTFPALQITRPAPTGVVVRLKGAHPGRTIAFRADIDALPVTEKTGLPFQSIRPGLMHACGHDMHTAMLMGAASMLADCQQRLKGEILFIFQRGEEMSPGGAKELVESGALQGVGMFFALHVLPALACGTIALKRGIATANRDTFNIRLQGKGGHSSMPHLLVDPCVAAAETLLALQTIVSREVNPRDSAVLSVCSLVCGDGTTAAIPDDARLCGTNRTFSVSVRRQLKQAITRIVQGVALAHRCDAEVIFDDWDYSAIVNDEGLCDIAADVIRHLVGESGLRLEPEPMCVGEDFSEYQALAPVCFAWLGVGSGQGEQPALHNAHFNPRQEAMLLGLKYYVELARRLVMS</sequence>
<dbReference type="OrthoDB" id="9777385at2"/>
<evidence type="ECO:0000256" key="2">
    <source>
        <dbReference type="PIRSR" id="PIRSR005962-1"/>
    </source>
</evidence>
<feature type="binding site" evidence="2">
    <location>
        <position position="363"/>
    </location>
    <ligand>
        <name>Mn(2+)</name>
        <dbReference type="ChEBI" id="CHEBI:29035"/>
        <label>2</label>
    </ligand>
</feature>
<accession>A0A4P8YJE4</accession>
<evidence type="ECO:0000313" key="4">
    <source>
        <dbReference type="EMBL" id="QCT20855.1"/>
    </source>
</evidence>
<organism evidence="4 5">
    <name type="scientific">Jejubacter calystegiae</name>
    <dbReference type="NCBI Taxonomy" id="2579935"/>
    <lineage>
        <taxon>Bacteria</taxon>
        <taxon>Pseudomonadati</taxon>
        <taxon>Pseudomonadota</taxon>
        <taxon>Gammaproteobacteria</taxon>
        <taxon>Enterobacterales</taxon>
        <taxon>Enterobacteriaceae</taxon>
        <taxon>Jejubacter</taxon>
    </lineage>
</organism>
<dbReference type="Gene3D" id="3.30.70.360">
    <property type="match status" value="1"/>
</dbReference>
<keyword evidence="2" id="KW-0464">Manganese</keyword>
<reference evidence="4 5" key="1">
    <citation type="submission" date="2019-05" db="EMBL/GenBank/DDBJ databases">
        <title>Complete genome sequence of Izhakiella calystegiae KSNA2, an endophyte isolated from beach morning glory (Calystegia soldanella).</title>
        <authorList>
            <person name="Jiang L."/>
            <person name="Jeong J.C."/>
            <person name="Kim C.Y."/>
            <person name="Kim D.H."/>
            <person name="Kim S.W."/>
            <person name="Lee j."/>
        </authorList>
    </citation>
    <scope>NUCLEOTIDE SEQUENCE [LARGE SCALE GENOMIC DNA]</scope>
    <source>
        <strain evidence="4 5">KSNA2</strain>
    </source>
</reference>
<feature type="binding site" evidence="2">
    <location>
        <position position="101"/>
    </location>
    <ligand>
        <name>Mn(2+)</name>
        <dbReference type="ChEBI" id="CHEBI:29035"/>
        <label>2</label>
    </ligand>
</feature>
<feature type="binding site" evidence="2">
    <location>
        <position position="162"/>
    </location>
    <ligand>
        <name>Mn(2+)</name>
        <dbReference type="ChEBI" id="CHEBI:29035"/>
        <label>2</label>
    </ligand>
</feature>